<accession>H8KXT5</accession>
<dbReference type="eggNOG" id="COG4775">
    <property type="taxonomic scope" value="Bacteria"/>
</dbReference>
<dbReference type="STRING" id="929556.Solca_0359"/>
<gene>
    <name evidence="1" type="ordered locus">Solca_0359</name>
</gene>
<name>H8KXT5_SOLCM</name>
<evidence type="ECO:0008006" key="3">
    <source>
        <dbReference type="Google" id="ProtNLM"/>
    </source>
</evidence>
<sequence length="625" mass="72164">MFVLFFERLKISGWCIAFLIVISFSLLPTNLVARSYFFQDSIVKKRSFHIDSLWRKSYIDSLTKRFISKNRKPEGDQQLQSIKEYVAYEGKVIKSISLMQTDIFNEPDEKEAEKRKSLKERMREWHTNTRPWVIQNSLFFHENETVSSYRLADNARYLRSLPFLHDARIYVTPCDANADSVEVIVLTQDIFAPGVAIYPIDNVSGVMAKFYHSNINGWGQAIDAGLEVSSKRNPVAGTSLSYTKYNLLGTFTDANIGYSQLNTQGTIDTGVYEGSFFIRLNRPLYSSYTHFAGGLTFQYNKSINVNNLADSLFRNYQYRLFDTWAAYSFSFKRFNKKGEENRSRRAISLRYYQQYFLKNPEQPQFIYDPNYNNWKYTLAQLILFRQEIYNTHYLFGFGRTEDIATGYYATFTSGTDHRLNKDRVYIGAEFEQQKAIGRGFSSFYVGAGGFISKGLEDIVVNLKGAFYSKLLVHKKLRFRHLIEAGYINCYNPTLYKPVNINDDFGLTGFSDNSINGYQRLNIKSELNLYDLFSILGFKFNQFTSVQFSQLGDTNDFILGQHLYMGIGTGFRIRNEGLVFKTLKVGGYYYPTAPSSSPKFNLQFSTVVDLRFNVSPIKAPSFVAYK</sequence>
<dbReference type="Proteomes" id="UP000007590">
    <property type="component" value="Chromosome"/>
</dbReference>
<dbReference type="OrthoDB" id="609711at2"/>
<dbReference type="KEGG" id="scn:Solca_0359"/>
<reference evidence="1" key="1">
    <citation type="submission" date="2012-02" db="EMBL/GenBank/DDBJ databases">
        <title>The complete genome of Solitalea canadensis DSM 3403.</title>
        <authorList>
            <consortium name="US DOE Joint Genome Institute (JGI-PGF)"/>
            <person name="Lucas S."/>
            <person name="Copeland A."/>
            <person name="Lapidus A."/>
            <person name="Glavina del Rio T."/>
            <person name="Dalin E."/>
            <person name="Tice H."/>
            <person name="Bruce D."/>
            <person name="Goodwin L."/>
            <person name="Pitluck S."/>
            <person name="Peters L."/>
            <person name="Ovchinnikova G."/>
            <person name="Lu M."/>
            <person name="Kyrpides N."/>
            <person name="Mavromatis K."/>
            <person name="Ivanova N."/>
            <person name="Brettin T."/>
            <person name="Detter J.C."/>
            <person name="Han C."/>
            <person name="Larimer F."/>
            <person name="Land M."/>
            <person name="Hauser L."/>
            <person name="Markowitz V."/>
            <person name="Cheng J.-F."/>
            <person name="Hugenholtz P."/>
            <person name="Woyke T."/>
            <person name="Wu D."/>
            <person name="Spring S."/>
            <person name="Schroeder M."/>
            <person name="Kopitz M."/>
            <person name="Brambilla E."/>
            <person name="Klenk H.-P."/>
            <person name="Eisen J.A."/>
        </authorList>
    </citation>
    <scope>NUCLEOTIDE SEQUENCE</scope>
    <source>
        <strain evidence="1">DSM 3403</strain>
    </source>
</reference>
<protein>
    <recommendedName>
        <fullName evidence="3">Outer membrane protein/protective antigen OMA87</fullName>
    </recommendedName>
</protein>
<proteinExistence type="predicted"/>
<dbReference type="EMBL" id="CP003349">
    <property type="protein sequence ID" value="AFD05500.1"/>
    <property type="molecule type" value="Genomic_DNA"/>
</dbReference>
<dbReference type="AlphaFoldDB" id="H8KXT5"/>
<organism evidence="1 2">
    <name type="scientific">Solitalea canadensis (strain ATCC 29591 / DSM 3403 / JCM 21819 / LMG 8368 / NBRC 15130 / NCIMB 12057 / USAM 9D)</name>
    <name type="common">Flexibacter canadensis</name>
    <dbReference type="NCBI Taxonomy" id="929556"/>
    <lineage>
        <taxon>Bacteria</taxon>
        <taxon>Pseudomonadati</taxon>
        <taxon>Bacteroidota</taxon>
        <taxon>Sphingobacteriia</taxon>
        <taxon>Sphingobacteriales</taxon>
        <taxon>Sphingobacteriaceae</taxon>
        <taxon>Solitalea</taxon>
    </lineage>
</organism>
<keyword evidence="2" id="KW-1185">Reference proteome</keyword>
<evidence type="ECO:0000313" key="2">
    <source>
        <dbReference type="Proteomes" id="UP000007590"/>
    </source>
</evidence>
<dbReference type="RefSeq" id="WP_014678728.1">
    <property type="nucleotide sequence ID" value="NC_017770.1"/>
</dbReference>
<dbReference type="HOGENOM" id="CLU_029186_0_0_10"/>
<evidence type="ECO:0000313" key="1">
    <source>
        <dbReference type="EMBL" id="AFD05500.1"/>
    </source>
</evidence>